<organism evidence="1 2">
    <name type="scientific">Canibacter oris</name>
    <dbReference type="NCBI Taxonomy" id="1365628"/>
    <lineage>
        <taxon>Bacteria</taxon>
        <taxon>Bacillati</taxon>
        <taxon>Actinomycetota</taxon>
        <taxon>Actinomycetes</taxon>
        <taxon>Micrococcales</taxon>
        <taxon>Microbacteriaceae</taxon>
        <taxon>Canibacter</taxon>
    </lineage>
</organism>
<gene>
    <name evidence="1" type="ORF">F5897_001156</name>
</gene>
<evidence type="ECO:0008006" key="3">
    <source>
        <dbReference type="Google" id="ProtNLM"/>
    </source>
</evidence>
<dbReference type="Proteomes" id="UP000571183">
    <property type="component" value="Unassembled WGS sequence"/>
</dbReference>
<comment type="caution">
    <text evidence="1">The sequence shown here is derived from an EMBL/GenBank/DDBJ whole genome shotgun (WGS) entry which is preliminary data.</text>
</comment>
<protein>
    <recommendedName>
        <fullName evidence="3">Spermidine/putrescine ABC transporter substrate-binding protein</fullName>
    </recommendedName>
</protein>
<reference evidence="1" key="1">
    <citation type="submission" date="2020-08" db="EMBL/GenBank/DDBJ databases">
        <title>Sequencing the genomes of 1000 actinobacteria strains.</title>
        <authorList>
            <person name="Klenk H.-P."/>
        </authorList>
    </citation>
    <scope>NUCLEOTIDE SEQUENCE [LARGE SCALE GENOMIC DNA]</scope>
    <source>
        <strain evidence="1">DSM 27064</strain>
    </source>
</reference>
<dbReference type="AlphaFoldDB" id="A0A840DP24"/>
<dbReference type="EMBL" id="JACIFD010000010">
    <property type="protein sequence ID" value="MBB4071837.1"/>
    <property type="molecule type" value="Genomic_DNA"/>
</dbReference>
<sequence>MNMADFGFESAADSWNIDGEVRDAVAVWLRWLAQWDINQVRTRKTVCKRCTGSPLLLAAGIADSVPHHVVHALVMRIHKIIDKRVDLEVAARLPLLHAELTGAAEWGAATGFDPRAGLDPEFDGDVVDPEPHAADAPFLFTLEELAAEPVTAQPALPLPPLTPAEKNQLREELRISDEIAAAVGHAACFALQQHRGEIVAALDKYVEPQIAEMLAQLAQQLDYPDFR</sequence>
<proteinExistence type="predicted"/>
<keyword evidence="2" id="KW-1185">Reference proteome</keyword>
<evidence type="ECO:0000313" key="1">
    <source>
        <dbReference type="EMBL" id="MBB4071837.1"/>
    </source>
</evidence>
<name>A0A840DP24_9MICO</name>
<dbReference type="RefSeq" id="WP_246332258.1">
    <property type="nucleotide sequence ID" value="NZ_JACIFD010000010.1"/>
</dbReference>
<accession>A0A840DP24</accession>
<evidence type="ECO:0000313" key="2">
    <source>
        <dbReference type="Proteomes" id="UP000571183"/>
    </source>
</evidence>